<feature type="compositionally biased region" description="Polar residues" evidence="11">
    <location>
        <begin position="1068"/>
        <end position="1077"/>
    </location>
</feature>
<evidence type="ECO:0000259" key="12">
    <source>
        <dbReference type="PROSITE" id="PS50862"/>
    </source>
</evidence>
<keyword evidence="8" id="KW-0030">Aminoacyl-tRNA synthetase</keyword>
<feature type="compositionally biased region" description="Basic and acidic residues" evidence="11">
    <location>
        <begin position="1461"/>
        <end position="1492"/>
    </location>
</feature>
<evidence type="ECO:0000256" key="10">
    <source>
        <dbReference type="RuleBase" id="RU003748"/>
    </source>
</evidence>
<keyword evidence="6" id="KW-0067">ATP-binding</keyword>
<feature type="region of interest" description="Disordered" evidence="11">
    <location>
        <begin position="1067"/>
        <end position="1095"/>
    </location>
</feature>
<evidence type="ECO:0000256" key="2">
    <source>
        <dbReference type="ARBA" id="ARBA00008226"/>
    </source>
</evidence>
<reference evidence="13 14" key="1">
    <citation type="journal article" date="2020" name="Genomics">
        <title>Complete, high-quality genomes from long-read metagenomic sequencing of two wolf lichen thalli reveals enigmatic genome architecture.</title>
        <authorList>
            <person name="McKenzie S.K."/>
            <person name="Walston R.F."/>
            <person name="Allen J.L."/>
        </authorList>
    </citation>
    <scope>NUCLEOTIDE SEQUENCE [LARGE SCALE GENOMIC DNA]</scope>
    <source>
        <strain evidence="13">WasteWater2</strain>
    </source>
</reference>
<feature type="region of interest" description="Disordered" evidence="11">
    <location>
        <begin position="850"/>
        <end position="892"/>
    </location>
</feature>
<dbReference type="OrthoDB" id="21243at2759"/>
<dbReference type="HAMAP" id="MF_00252">
    <property type="entry name" value="Lys_tRNA_synth_class2"/>
    <property type="match status" value="1"/>
</dbReference>
<comment type="catalytic activity">
    <reaction evidence="9 10">
        <text>tRNA(Lys) + L-lysine + ATP = L-lysyl-tRNA(Lys) + AMP + diphosphate</text>
        <dbReference type="Rhea" id="RHEA:20792"/>
        <dbReference type="Rhea" id="RHEA-COMP:9696"/>
        <dbReference type="Rhea" id="RHEA-COMP:9697"/>
        <dbReference type="ChEBI" id="CHEBI:30616"/>
        <dbReference type="ChEBI" id="CHEBI:32551"/>
        <dbReference type="ChEBI" id="CHEBI:33019"/>
        <dbReference type="ChEBI" id="CHEBI:78442"/>
        <dbReference type="ChEBI" id="CHEBI:78529"/>
        <dbReference type="ChEBI" id="CHEBI:456215"/>
        <dbReference type="EC" id="6.1.1.6"/>
    </reaction>
</comment>
<evidence type="ECO:0000256" key="3">
    <source>
        <dbReference type="ARBA" id="ARBA00022490"/>
    </source>
</evidence>
<dbReference type="SUPFAM" id="SSF55681">
    <property type="entry name" value="Class II aaRS and biotin synthetases"/>
    <property type="match status" value="1"/>
</dbReference>
<feature type="region of interest" description="Disordered" evidence="11">
    <location>
        <begin position="1323"/>
        <end position="1349"/>
    </location>
</feature>
<evidence type="ECO:0000313" key="13">
    <source>
        <dbReference type="EMBL" id="KAF6240068.1"/>
    </source>
</evidence>
<dbReference type="RefSeq" id="XP_037169337.1">
    <property type="nucleotide sequence ID" value="XM_037303615.1"/>
</dbReference>
<dbReference type="Gene3D" id="2.40.50.140">
    <property type="entry name" value="Nucleic acid-binding proteins"/>
    <property type="match status" value="1"/>
</dbReference>
<dbReference type="Pfam" id="PF00152">
    <property type="entry name" value="tRNA-synt_2"/>
    <property type="match status" value="1"/>
</dbReference>
<protein>
    <recommendedName>
        <fullName evidence="10">Lysine--tRNA ligase</fullName>
        <ecNumber evidence="10">6.1.1.6</ecNumber>
    </recommendedName>
    <alternativeName>
        <fullName evidence="10">Lysyl-tRNA synthetase</fullName>
    </alternativeName>
</protein>
<feature type="region of interest" description="Disordered" evidence="11">
    <location>
        <begin position="1368"/>
        <end position="1392"/>
    </location>
</feature>
<feature type="compositionally biased region" description="Basic and acidic residues" evidence="11">
    <location>
        <begin position="1408"/>
        <end position="1417"/>
    </location>
</feature>
<evidence type="ECO:0000256" key="4">
    <source>
        <dbReference type="ARBA" id="ARBA00022598"/>
    </source>
</evidence>
<dbReference type="InterPro" id="IPR044136">
    <property type="entry name" value="Lys-tRNA-ligase_II_N"/>
</dbReference>
<comment type="similarity">
    <text evidence="2">Belongs to the class-II aminoacyl-tRNA synthetase family.</text>
</comment>
<dbReference type="CDD" id="cd00775">
    <property type="entry name" value="LysRS_core"/>
    <property type="match status" value="1"/>
</dbReference>
<dbReference type="EC" id="6.1.1.6" evidence="10"/>
<keyword evidence="14" id="KW-1185">Reference proteome</keyword>
<dbReference type="FunFam" id="3.30.930.10:FF:000238">
    <property type="entry name" value="Lysine--tRNA ligase"/>
    <property type="match status" value="1"/>
</dbReference>
<feature type="compositionally biased region" description="Polar residues" evidence="11">
    <location>
        <begin position="1084"/>
        <end position="1095"/>
    </location>
</feature>
<feature type="compositionally biased region" description="Basic and acidic residues" evidence="11">
    <location>
        <begin position="1445"/>
        <end position="1455"/>
    </location>
</feature>
<dbReference type="CDD" id="cd04322">
    <property type="entry name" value="LysRS_N"/>
    <property type="match status" value="1"/>
</dbReference>
<proteinExistence type="inferred from homology"/>
<organism evidence="13 14">
    <name type="scientific">Letharia columbiana</name>
    <dbReference type="NCBI Taxonomy" id="112416"/>
    <lineage>
        <taxon>Eukaryota</taxon>
        <taxon>Fungi</taxon>
        <taxon>Dikarya</taxon>
        <taxon>Ascomycota</taxon>
        <taxon>Pezizomycotina</taxon>
        <taxon>Lecanoromycetes</taxon>
        <taxon>OSLEUM clade</taxon>
        <taxon>Lecanoromycetidae</taxon>
        <taxon>Lecanorales</taxon>
        <taxon>Lecanorineae</taxon>
        <taxon>Parmeliaceae</taxon>
        <taxon>Letharia</taxon>
    </lineage>
</organism>
<dbReference type="InterPro" id="IPR002313">
    <property type="entry name" value="Lys-tRNA-ligase_II"/>
</dbReference>
<dbReference type="InterPro" id="IPR006195">
    <property type="entry name" value="aa-tRNA-synth_II"/>
</dbReference>
<dbReference type="Pfam" id="PF01336">
    <property type="entry name" value="tRNA_anti-codon"/>
    <property type="match status" value="1"/>
</dbReference>
<dbReference type="NCBIfam" id="TIGR00499">
    <property type="entry name" value="lysS_bact"/>
    <property type="match status" value="1"/>
</dbReference>
<feature type="compositionally biased region" description="Basic and acidic residues" evidence="11">
    <location>
        <begin position="14"/>
        <end position="29"/>
    </location>
</feature>
<dbReference type="InterPro" id="IPR004364">
    <property type="entry name" value="Aa-tRNA-synt_II"/>
</dbReference>
<dbReference type="GO" id="GO:0006430">
    <property type="term" value="P:lysyl-tRNA aminoacylation"/>
    <property type="evidence" value="ECO:0007669"/>
    <property type="project" value="InterPro"/>
</dbReference>
<feature type="compositionally biased region" description="Polar residues" evidence="11">
    <location>
        <begin position="855"/>
        <end position="879"/>
    </location>
</feature>
<evidence type="ECO:0000256" key="5">
    <source>
        <dbReference type="ARBA" id="ARBA00022741"/>
    </source>
</evidence>
<dbReference type="GO" id="GO:0005829">
    <property type="term" value="C:cytosol"/>
    <property type="evidence" value="ECO:0007669"/>
    <property type="project" value="TreeGrafter"/>
</dbReference>
<keyword evidence="4" id="KW-0436">Ligase</keyword>
<gene>
    <name evidence="13" type="ORF">HO173_001678</name>
</gene>
<feature type="region of interest" description="Disordered" evidence="11">
    <location>
        <begin position="806"/>
        <end position="829"/>
    </location>
</feature>
<feature type="region of interest" description="Disordered" evidence="11">
    <location>
        <begin position="1408"/>
        <end position="1427"/>
    </location>
</feature>
<feature type="region of interest" description="Disordered" evidence="11">
    <location>
        <begin position="1181"/>
        <end position="1307"/>
    </location>
</feature>
<sequence>MSQSTPDGNPSQEENDRPVKLPIRTKDGQEAMDPTEDSSGEKISKSEQKRRQKEKEREEKKAAKAATAPPQAEKKVSAVAQEAELTPNQYTEIRSRTARELHRAPHFDIHGANPPHNETVGGFIPKYQHIKTGEHLKDVEVSLAGRVFTKREAGPKLIFYDLRHKGGKLQIMCQAQEAAGPLTFEQQHEHIRRNDIIWVTGYPGRTAPRNRPEGELSLFAREVKMLTPSLHQLPSDHYGFKDQEQRYRQRHLDWIMNEASVDVFRKRHEIIRYIQKFFDGMDFIEVETPVLTAIAGGATAKPFMTHHNELNMTLYLRIAPELDLKKMIVGGFDRVYEIGKQFRNEGIDLTHNPEFTTCEFYMAYADVFDVMEITEDLVSGLVKHVTGSYETKFDPQTGEQYHINWAKPWKRVEMIPALEEACGEKFPPSPELHTEASTDFLKRVLKKMNIECSPPQTNARMLDKLVGEFIEEKIVNPTFITNHPQIMSPLAKVHRKHPGLCERFEAFVCKKEIVNAYSEQNNPFAQREAFEEQAKMKAQGDDEVPAIDESFITALEYGLPPTGGWGMGIDRLVMFLTNHYNIKEVLAFPFMKDDRSQGKDKGAVAEGEAVVTGLDGGISRLNPPTPVSDPTTSAPSVSRLHTTFVEVRVHTAKCDSCDRHNKLTLYRCTECGQHVCSLCWRKAGDGTHVFGGGLHDVPGSDANHLIEDDDADSERGYKKAGKTHARRRVQVISDDEDDDVPMLEPARTMENAEVNDASKQDRKEITVIMNDDHHEDHEDDLPRLWPVVASGELPVLTPVVPAANTTASESVTRATQRDPHIYGEEGDSEHQRILRVYDSLGRQTMSSRYGFVGDQETSPQARHPSQSSISHQQATQLAPSQIKPAIYRPRPGADVDKQAARNQLAFANSQPTNRQAPRPAPPLMAHQQATELAPDQIKPAVYRPRRACGSRRLATNLLSPTANQRIVKLLGQTKPPPHTSRRSIRLLVRRKPPSLRSMLTLQQTWTGWRCAMEARNGQALSSHQSTRPAADRDQVAAHNQQAFISNQLSSSGATYVEQMIAARDRQQAYLSRQQANHPTPGPPQTSFSYRGATNTPRFPAQAFLSQQHAALLTSRQAQHRIATQDHPNGPSGGVRVREHSPEILEAADTLLFYAGVDQTPGVRLRSEQDENGVSRLVSAAGQLEKASSARSKPRSSSKTFAGGSGAAETHSNSSRGPALNPTRRSTDAGSAKARLDKHRARLAGLHSPAGTQNTFSDRPVSIRGHPSYPYPALQSDPGRMLADSSAAQFHKSSFRGAQSHPGPRLPMSEHAATYLNQWNSGRAAMSSSSSSTAVDVPATRLNHPNSPVPALHLRSTISVQGITATGRSSKEAAEASTQALSAPTSVAGGLNDVDVVMGSPDVEIFEYDESRRSETRAPENNAWTVGMVRDAEKARARAAGPTSELHAEGKSEKHPRGEKKGHRETNKEHKASSDVDVIDARKRNSKDKHSEQTDDDDSDIEITYWNKLDSNKTAGNHQDTNAEAKGPKPAKIIKKGVSHIQKPEPKGQKEKTTVDREFFWS</sequence>
<feature type="compositionally biased region" description="Polar residues" evidence="11">
    <location>
        <begin position="1375"/>
        <end position="1384"/>
    </location>
</feature>
<evidence type="ECO:0000256" key="7">
    <source>
        <dbReference type="ARBA" id="ARBA00022917"/>
    </source>
</evidence>
<dbReference type="InterPro" id="IPR012340">
    <property type="entry name" value="NA-bd_OB-fold"/>
</dbReference>
<dbReference type="PRINTS" id="PR00982">
    <property type="entry name" value="TRNASYNTHLYS"/>
</dbReference>
<name>A0A8H6G3X0_9LECA</name>
<dbReference type="Gene3D" id="3.30.930.10">
    <property type="entry name" value="Bira Bifunctional Protein, Domain 2"/>
    <property type="match status" value="1"/>
</dbReference>
<dbReference type="GeneID" id="59283352"/>
<evidence type="ECO:0000256" key="11">
    <source>
        <dbReference type="SAM" id="MobiDB-lite"/>
    </source>
</evidence>
<feature type="region of interest" description="Disordered" evidence="11">
    <location>
        <begin position="615"/>
        <end position="636"/>
    </location>
</feature>
<dbReference type="NCBIfam" id="NF001756">
    <property type="entry name" value="PRK00484.1"/>
    <property type="match status" value="1"/>
</dbReference>
<accession>A0A8H6G3X0</accession>
<evidence type="ECO:0000256" key="6">
    <source>
        <dbReference type="ARBA" id="ARBA00022840"/>
    </source>
</evidence>
<evidence type="ECO:0000256" key="9">
    <source>
        <dbReference type="ARBA" id="ARBA00048573"/>
    </source>
</evidence>
<evidence type="ECO:0000256" key="1">
    <source>
        <dbReference type="ARBA" id="ARBA00004496"/>
    </source>
</evidence>
<dbReference type="Proteomes" id="UP000578531">
    <property type="component" value="Unassembled WGS sequence"/>
</dbReference>
<dbReference type="EMBL" id="JACCJC010000004">
    <property type="protein sequence ID" value="KAF6240068.1"/>
    <property type="molecule type" value="Genomic_DNA"/>
</dbReference>
<feature type="compositionally biased region" description="Basic and acidic residues" evidence="11">
    <location>
        <begin position="815"/>
        <end position="829"/>
    </location>
</feature>
<dbReference type="FunFam" id="2.40.50.140:FF:000050">
    <property type="entry name" value="Lysine--tRNA ligase"/>
    <property type="match status" value="1"/>
</dbReference>
<dbReference type="InterPro" id="IPR004365">
    <property type="entry name" value="NA-bd_OB_tRNA"/>
</dbReference>
<evidence type="ECO:0000256" key="8">
    <source>
        <dbReference type="ARBA" id="ARBA00023146"/>
    </source>
</evidence>
<feature type="region of interest" description="Disordered" evidence="11">
    <location>
        <begin position="906"/>
        <end position="927"/>
    </location>
</feature>
<evidence type="ECO:0000313" key="14">
    <source>
        <dbReference type="Proteomes" id="UP000578531"/>
    </source>
</evidence>
<dbReference type="GO" id="GO:0004824">
    <property type="term" value="F:lysine-tRNA ligase activity"/>
    <property type="evidence" value="ECO:0007669"/>
    <property type="project" value="UniProtKB-EC"/>
</dbReference>
<dbReference type="PANTHER" id="PTHR42918:SF9">
    <property type="entry name" value="LYSINE--TRNA LIGASE"/>
    <property type="match status" value="1"/>
</dbReference>
<dbReference type="InterPro" id="IPR018149">
    <property type="entry name" value="Lys-tRNA-synth_II_C"/>
</dbReference>
<comment type="caution">
    <text evidence="13">The sequence shown here is derived from an EMBL/GenBank/DDBJ whole genome shotgun (WGS) entry which is preliminary data.</text>
</comment>
<feature type="compositionally biased region" description="Low complexity" evidence="11">
    <location>
        <begin position="1185"/>
        <end position="1198"/>
    </location>
</feature>
<feature type="compositionally biased region" description="Polar residues" evidence="11">
    <location>
        <begin position="906"/>
        <end position="915"/>
    </location>
</feature>
<keyword evidence="5" id="KW-0547">Nucleotide-binding</keyword>
<dbReference type="GO" id="GO:0000049">
    <property type="term" value="F:tRNA binding"/>
    <property type="evidence" value="ECO:0007669"/>
    <property type="project" value="TreeGrafter"/>
</dbReference>
<feature type="region of interest" description="Disordered" evidence="11">
    <location>
        <begin position="1432"/>
        <end position="1561"/>
    </location>
</feature>
<feature type="compositionally biased region" description="Basic and acidic residues" evidence="11">
    <location>
        <begin position="1541"/>
        <end position="1561"/>
    </location>
</feature>
<dbReference type="PROSITE" id="PS50862">
    <property type="entry name" value="AA_TRNA_LIGASE_II"/>
    <property type="match status" value="1"/>
</dbReference>
<dbReference type="InterPro" id="IPR045864">
    <property type="entry name" value="aa-tRNA-synth_II/BPL/LPL"/>
</dbReference>
<feature type="region of interest" description="Disordered" evidence="11">
    <location>
        <begin position="1"/>
        <end position="83"/>
    </location>
</feature>
<keyword evidence="3" id="KW-0963">Cytoplasm</keyword>
<feature type="compositionally biased region" description="Polar residues" evidence="11">
    <location>
        <begin position="1"/>
        <end position="12"/>
    </location>
</feature>
<dbReference type="GO" id="GO:0005524">
    <property type="term" value="F:ATP binding"/>
    <property type="evidence" value="ECO:0007669"/>
    <property type="project" value="UniProtKB-KW"/>
</dbReference>
<feature type="domain" description="Aminoacyl-transfer RNA synthetases class-II family profile" evidence="12">
    <location>
        <begin position="264"/>
        <end position="589"/>
    </location>
</feature>
<dbReference type="SUPFAM" id="SSF50249">
    <property type="entry name" value="Nucleic acid-binding proteins"/>
    <property type="match status" value="1"/>
</dbReference>
<keyword evidence="7" id="KW-0648">Protein biosynthesis</keyword>
<feature type="region of interest" description="Disordered" evidence="11">
    <location>
        <begin position="1116"/>
        <end position="1136"/>
    </location>
</feature>
<comment type="subcellular location">
    <subcellularLocation>
        <location evidence="1">Cytoplasm</location>
    </subcellularLocation>
</comment>
<feature type="compositionally biased region" description="Basic and acidic residues" evidence="11">
    <location>
        <begin position="39"/>
        <end position="62"/>
    </location>
</feature>
<dbReference type="PANTHER" id="PTHR42918">
    <property type="entry name" value="LYSYL-TRNA SYNTHETASE"/>
    <property type="match status" value="1"/>
</dbReference>